<keyword evidence="2" id="KW-1185">Reference proteome</keyword>
<proteinExistence type="predicted"/>
<dbReference type="EMBL" id="UYRU01054600">
    <property type="protein sequence ID" value="VDN12730.1"/>
    <property type="molecule type" value="Genomic_DNA"/>
</dbReference>
<accession>A0A3P7LH57</accession>
<sequence length="98" mass="10988">MNIAKVRDCQSSQHRVIGPPTAGLQALHLSANTRRVAMYLQDRVRDTVTHLAETGTATAREVITEELEIGKEEGRFAHQIADMDETAFPKTRISMRIK</sequence>
<dbReference type="Proteomes" id="UP000281553">
    <property type="component" value="Unassembled WGS sequence"/>
</dbReference>
<dbReference type="AlphaFoldDB" id="A0A3P7LH57"/>
<protein>
    <submittedName>
        <fullName evidence="1">Uncharacterized protein</fullName>
    </submittedName>
</protein>
<name>A0A3P7LH57_DIBLA</name>
<evidence type="ECO:0000313" key="2">
    <source>
        <dbReference type="Proteomes" id="UP000281553"/>
    </source>
</evidence>
<reference evidence="1 2" key="1">
    <citation type="submission" date="2018-11" db="EMBL/GenBank/DDBJ databases">
        <authorList>
            <consortium name="Pathogen Informatics"/>
        </authorList>
    </citation>
    <scope>NUCLEOTIDE SEQUENCE [LARGE SCALE GENOMIC DNA]</scope>
</reference>
<gene>
    <name evidence="1" type="ORF">DILT_LOCUS8561</name>
</gene>
<organism evidence="1 2">
    <name type="scientific">Dibothriocephalus latus</name>
    <name type="common">Fish tapeworm</name>
    <name type="synonym">Diphyllobothrium latum</name>
    <dbReference type="NCBI Taxonomy" id="60516"/>
    <lineage>
        <taxon>Eukaryota</taxon>
        <taxon>Metazoa</taxon>
        <taxon>Spiralia</taxon>
        <taxon>Lophotrochozoa</taxon>
        <taxon>Platyhelminthes</taxon>
        <taxon>Cestoda</taxon>
        <taxon>Eucestoda</taxon>
        <taxon>Diphyllobothriidea</taxon>
        <taxon>Diphyllobothriidae</taxon>
        <taxon>Dibothriocephalus</taxon>
    </lineage>
</organism>
<evidence type="ECO:0000313" key="1">
    <source>
        <dbReference type="EMBL" id="VDN12730.1"/>
    </source>
</evidence>